<dbReference type="EMBL" id="BMAT01006832">
    <property type="protein sequence ID" value="GFS20691.1"/>
    <property type="molecule type" value="Genomic_DNA"/>
</dbReference>
<accession>A0AAV4JJF4</accession>
<comment type="caution">
    <text evidence="1">The sequence shown here is derived from an EMBL/GenBank/DDBJ whole genome shotgun (WGS) entry which is preliminary data.</text>
</comment>
<evidence type="ECO:0000313" key="1">
    <source>
        <dbReference type="EMBL" id="GFS20691.1"/>
    </source>
</evidence>
<keyword evidence="2" id="KW-1185">Reference proteome</keyword>
<dbReference type="Proteomes" id="UP000762676">
    <property type="component" value="Unassembled WGS sequence"/>
</dbReference>
<sequence>MKTGYLLRGWCPLTPDGIYSKNRQIADDFSIYESKQKREDMWGRTNNAEDGGRMFSTYKAWQLALSTSASRATRAYRSKTGSVKPDAGDRNLVGFLFAD</sequence>
<protein>
    <submittedName>
        <fullName evidence="1">Uncharacterized protein</fullName>
    </submittedName>
</protein>
<dbReference type="AlphaFoldDB" id="A0AAV4JJF4"/>
<organism evidence="1 2">
    <name type="scientific">Elysia marginata</name>
    <dbReference type="NCBI Taxonomy" id="1093978"/>
    <lineage>
        <taxon>Eukaryota</taxon>
        <taxon>Metazoa</taxon>
        <taxon>Spiralia</taxon>
        <taxon>Lophotrochozoa</taxon>
        <taxon>Mollusca</taxon>
        <taxon>Gastropoda</taxon>
        <taxon>Heterobranchia</taxon>
        <taxon>Euthyneura</taxon>
        <taxon>Panpulmonata</taxon>
        <taxon>Sacoglossa</taxon>
        <taxon>Placobranchoidea</taxon>
        <taxon>Plakobranchidae</taxon>
        <taxon>Elysia</taxon>
    </lineage>
</organism>
<gene>
    <name evidence="1" type="ORF">ElyMa_003319700</name>
</gene>
<reference evidence="1 2" key="1">
    <citation type="journal article" date="2021" name="Elife">
        <title>Chloroplast acquisition without the gene transfer in kleptoplastic sea slugs, Plakobranchus ocellatus.</title>
        <authorList>
            <person name="Maeda T."/>
            <person name="Takahashi S."/>
            <person name="Yoshida T."/>
            <person name="Shimamura S."/>
            <person name="Takaki Y."/>
            <person name="Nagai Y."/>
            <person name="Toyoda A."/>
            <person name="Suzuki Y."/>
            <person name="Arimoto A."/>
            <person name="Ishii H."/>
            <person name="Satoh N."/>
            <person name="Nishiyama T."/>
            <person name="Hasebe M."/>
            <person name="Maruyama T."/>
            <person name="Minagawa J."/>
            <person name="Obokata J."/>
            <person name="Shigenobu S."/>
        </authorList>
    </citation>
    <scope>NUCLEOTIDE SEQUENCE [LARGE SCALE GENOMIC DNA]</scope>
</reference>
<proteinExistence type="predicted"/>
<name>A0AAV4JJF4_9GAST</name>
<evidence type="ECO:0000313" key="2">
    <source>
        <dbReference type="Proteomes" id="UP000762676"/>
    </source>
</evidence>